<dbReference type="InParanoid" id="K1PQD1"/>
<protein>
    <submittedName>
        <fullName evidence="1">Uncharacterized protein</fullName>
    </submittedName>
</protein>
<accession>K1PQD1</accession>
<dbReference type="HOGENOM" id="CLU_2576166_0_0_1"/>
<sequence>METPRTHLWVYFDLAEEKINKEIVMEKWLKEIAAWDIPDSKNVDKDAVIFSKWIERRIPDTESWREEITNICDNMMKINSR</sequence>
<reference evidence="1" key="1">
    <citation type="journal article" date="2012" name="Nature">
        <title>The oyster genome reveals stress adaptation and complexity of shell formation.</title>
        <authorList>
            <person name="Zhang G."/>
            <person name="Fang X."/>
            <person name="Guo X."/>
            <person name="Li L."/>
            <person name="Luo R."/>
            <person name="Xu F."/>
            <person name="Yang P."/>
            <person name="Zhang L."/>
            <person name="Wang X."/>
            <person name="Qi H."/>
            <person name="Xiong Z."/>
            <person name="Que H."/>
            <person name="Xie Y."/>
            <person name="Holland P.W."/>
            <person name="Paps J."/>
            <person name="Zhu Y."/>
            <person name="Wu F."/>
            <person name="Chen Y."/>
            <person name="Wang J."/>
            <person name="Peng C."/>
            <person name="Meng J."/>
            <person name="Yang L."/>
            <person name="Liu J."/>
            <person name="Wen B."/>
            <person name="Zhang N."/>
            <person name="Huang Z."/>
            <person name="Zhu Q."/>
            <person name="Feng Y."/>
            <person name="Mount A."/>
            <person name="Hedgecock D."/>
            <person name="Xu Z."/>
            <person name="Liu Y."/>
            <person name="Domazet-Loso T."/>
            <person name="Du Y."/>
            <person name="Sun X."/>
            <person name="Zhang S."/>
            <person name="Liu B."/>
            <person name="Cheng P."/>
            <person name="Jiang X."/>
            <person name="Li J."/>
            <person name="Fan D."/>
            <person name="Wang W."/>
            <person name="Fu W."/>
            <person name="Wang T."/>
            <person name="Wang B."/>
            <person name="Zhang J."/>
            <person name="Peng Z."/>
            <person name="Li Y."/>
            <person name="Li N."/>
            <person name="Wang J."/>
            <person name="Chen M."/>
            <person name="He Y."/>
            <person name="Tan F."/>
            <person name="Song X."/>
            <person name="Zheng Q."/>
            <person name="Huang R."/>
            <person name="Yang H."/>
            <person name="Du X."/>
            <person name="Chen L."/>
            <person name="Yang M."/>
            <person name="Gaffney P.M."/>
            <person name="Wang S."/>
            <person name="Luo L."/>
            <person name="She Z."/>
            <person name="Ming Y."/>
            <person name="Huang W."/>
            <person name="Zhang S."/>
            <person name="Huang B."/>
            <person name="Zhang Y."/>
            <person name="Qu T."/>
            <person name="Ni P."/>
            <person name="Miao G."/>
            <person name="Wang J."/>
            <person name="Wang Q."/>
            <person name="Steinberg C.E."/>
            <person name="Wang H."/>
            <person name="Li N."/>
            <person name="Qian L."/>
            <person name="Zhang G."/>
            <person name="Li Y."/>
            <person name="Yang H."/>
            <person name="Liu X."/>
            <person name="Wang J."/>
            <person name="Yin Y."/>
            <person name="Wang J."/>
        </authorList>
    </citation>
    <scope>NUCLEOTIDE SEQUENCE [LARGE SCALE GENOMIC DNA]</scope>
    <source>
        <strain evidence="1">05x7-T-G4-1.051#20</strain>
    </source>
</reference>
<dbReference type="EMBL" id="JH817655">
    <property type="protein sequence ID" value="EKC21049.1"/>
    <property type="molecule type" value="Genomic_DNA"/>
</dbReference>
<dbReference type="AlphaFoldDB" id="K1PQD1"/>
<proteinExistence type="predicted"/>
<evidence type="ECO:0000313" key="1">
    <source>
        <dbReference type="EMBL" id="EKC21049.1"/>
    </source>
</evidence>
<organism evidence="1">
    <name type="scientific">Magallana gigas</name>
    <name type="common">Pacific oyster</name>
    <name type="synonym">Crassostrea gigas</name>
    <dbReference type="NCBI Taxonomy" id="29159"/>
    <lineage>
        <taxon>Eukaryota</taxon>
        <taxon>Metazoa</taxon>
        <taxon>Spiralia</taxon>
        <taxon>Lophotrochozoa</taxon>
        <taxon>Mollusca</taxon>
        <taxon>Bivalvia</taxon>
        <taxon>Autobranchia</taxon>
        <taxon>Pteriomorphia</taxon>
        <taxon>Ostreida</taxon>
        <taxon>Ostreoidea</taxon>
        <taxon>Ostreidae</taxon>
        <taxon>Magallana</taxon>
    </lineage>
</organism>
<name>K1PQD1_MAGGI</name>
<gene>
    <name evidence="1" type="ORF">CGI_10004697</name>
</gene>